<dbReference type="CDD" id="cd04186">
    <property type="entry name" value="GT_2_like_c"/>
    <property type="match status" value="1"/>
</dbReference>
<dbReference type="Proteomes" id="UP000659388">
    <property type="component" value="Unassembled WGS sequence"/>
</dbReference>
<keyword evidence="6" id="KW-1185">Reference proteome</keyword>
<protein>
    <submittedName>
        <fullName evidence="5">Glycosyltransferase family 2 protein</fullName>
    </submittedName>
</protein>
<dbReference type="Pfam" id="PF00535">
    <property type="entry name" value="Glycos_transf_2"/>
    <property type="match status" value="1"/>
</dbReference>
<dbReference type="InterPro" id="IPR029044">
    <property type="entry name" value="Nucleotide-diphossugar_trans"/>
</dbReference>
<evidence type="ECO:0000313" key="5">
    <source>
        <dbReference type="EMBL" id="MBL3657487.1"/>
    </source>
</evidence>
<evidence type="ECO:0000259" key="4">
    <source>
        <dbReference type="Pfam" id="PF00535"/>
    </source>
</evidence>
<name>A0A937F9I4_9BACT</name>
<dbReference type="PANTHER" id="PTHR43179">
    <property type="entry name" value="RHAMNOSYLTRANSFERASE WBBL"/>
    <property type="match status" value="1"/>
</dbReference>
<feature type="domain" description="Glycosyltransferase 2-like" evidence="4">
    <location>
        <begin position="6"/>
        <end position="113"/>
    </location>
</feature>
<reference evidence="5" key="1">
    <citation type="submission" date="2021-01" db="EMBL/GenBank/DDBJ databases">
        <title>Fulvivirga kasyanovii gen. nov., sp nov., a novel member of the phylum Bacteroidetes isolated from seawater in a mussel farm.</title>
        <authorList>
            <person name="Zhao L.-H."/>
            <person name="Wang Z.-J."/>
        </authorList>
    </citation>
    <scope>NUCLEOTIDE SEQUENCE</scope>
    <source>
        <strain evidence="5">2943</strain>
    </source>
</reference>
<evidence type="ECO:0000256" key="1">
    <source>
        <dbReference type="ARBA" id="ARBA00006739"/>
    </source>
</evidence>
<dbReference type="PANTHER" id="PTHR43179:SF12">
    <property type="entry name" value="GALACTOFURANOSYLTRANSFERASE GLFT2"/>
    <property type="match status" value="1"/>
</dbReference>
<dbReference type="RefSeq" id="WP_202245278.1">
    <property type="nucleotide sequence ID" value="NZ_JAESIY010000008.1"/>
</dbReference>
<gene>
    <name evidence="5" type="ORF">JL102_15170</name>
</gene>
<comment type="similarity">
    <text evidence="1">Belongs to the glycosyltransferase 2 family.</text>
</comment>
<keyword evidence="3" id="KW-0808">Transferase</keyword>
<dbReference type="AlphaFoldDB" id="A0A937F9I4"/>
<organism evidence="5 6">
    <name type="scientific">Fulvivirga sediminis</name>
    <dbReference type="NCBI Taxonomy" id="2803949"/>
    <lineage>
        <taxon>Bacteria</taxon>
        <taxon>Pseudomonadati</taxon>
        <taxon>Bacteroidota</taxon>
        <taxon>Cytophagia</taxon>
        <taxon>Cytophagales</taxon>
        <taxon>Fulvivirgaceae</taxon>
        <taxon>Fulvivirga</taxon>
    </lineage>
</organism>
<dbReference type="Gene3D" id="3.90.550.10">
    <property type="entry name" value="Spore Coat Polysaccharide Biosynthesis Protein SpsA, Chain A"/>
    <property type="match status" value="1"/>
</dbReference>
<evidence type="ECO:0000313" key="6">
    <source>
        <dbReference type="Proteomes" id="UP000659388"/>
    </source>
</evidence>
<evidence type="ECO:0000256" key="2">
    <source>
        <dbReference type="ARBA" id="ARBA00022676"/>
    </source>
</evidence>
<dbReference type="EMBL" id="JAESIY010000008">
    <property type="protein sequence ID" value="MBL3657487.1"/>
    <property type="molecule type" value="Genomic_DNA"/>
</dbReference>
<dbReference type="GO" id="GO:0016757">
    <property type="term" value="F:glycosyltransferase activity"/>
    <property type="evidence" value="ECO:0007669"/>
    <property type="project" value="UniProtKB-KW"/>
</dbReference>
<comment type="caution">
    <text evidence="5">The sequence shown here is derived from an EMBL/GenBank/DDBJ whole genome shotgun (WGS) entry which is preliminary data.</text>
</comment>
<accession>A0A937F9I4</accession>
<dbReference type="InterPro" id="IPR001173">
    <property type="entry name" value="Glyco_trans_2-like"/>
</dbReference>
<sequence length="338" mass="39013">MRETAIVILNYNGEHYLRKFLPSVIQYSPGCEIVVADNCSNDESVAYLKKHHPEVTVILLSCNHGYSAGYNEALAQVDAEYYVLLNSDVEVTPNWVPPVIDLLKANDNMVAAQPKILMYDKKTHFEYAGAGGGFIDSLGYPFCRGRLFLDVEEDKGQYDNDLNIFWATGACLFIKSKAFHELGGFDPDFFAHMEEIDLCWRLNNAGYQIAYTGKSTVYHVGGGTLPKSNPRKTYLNFRNGLTLLYKNYSPIDLWTKFPIRLMLDWIACFKFMLFDSFNDGMAVMKAHFHFAKHYRTNFKKRREVLKIKTQRNIPTMFRGSVVFEYYIKRKDTFNKLDF</sequence>
<proteinExistence type="inferred from homology"/>
<dbReference type="SUPFAM" id="SSF53448">
    <property type="entry name" value="Nucleotide-diphospho-sugar transferases"/>
    <property type="match status" value="1"/>
</dbReference>
<evidence type="ECO:0000256" key="3">
    <source>
        <dbReference type="ARBA" id="ARBA00022679"/>
    </source>
</evidence>
<keyword evidence="2" id="KW-0328">Glycosyltransferase</keyword>